<proteinExistence type="predicted"/>
<dbReference type="EMBL" id="JBBPBM010000009">
    <property type="protein sequence ID" value="KAK8568874.1"/>
    <property type="molecule type" value="Genomic_DNA"/>
</dbReference>
<evidence type="ECO:0000256" key="1">
    <source>
        <dbReference type="SAM" id="MobiDB-lite"/>
    </source>
</evidence>
<feature type="compositionally biased region" description="Polar residues" evidence="1">
    <location>
        <begin position="95"/>
        <end position="109"/>
    </location>
</feature>
<feature type="region of interest" description="Disordered" evidence="1">
    <location>
        <begin position="80"/>
        <end position="112"/>
    </location>
</feature>
<organism evidence="2 3">
    <name type="scientific">Hibiscus sabdariffa</name>
    <name type="common">roselle</name>
    <dbReference type="NCBI Taxonomy" id="183260"/>
    <lineage>
        <taxon>Eukaryota</taxon>
        <taxon>Viridiplantae</taxon>
        <taxon>Streptophyta</taxon>
        <taxon>Embryophyta</taxon>
        <taxon>Tracheophyta</taxon>
        <taxon>Spermatophyta</taxon>
        <taxon>Magnoliopsida</taxon>
        <taxon>eudicotyledons</taxon>
        <taxon>Gunneridae</taxon>
        <taxon>Pentapetalae</taxon>
        <taxon>rosids</taxon>
        <taxon>malvids</taxon>
        <taxon>Malvales</taxon>
        <taxon>Malvaceae</taxon>
        <taxon>Malvoideae</taxon>
        <taxon>Hibiscus</taxon>
    </lineage>
</organism>
<name>A0ABR2F1Q0_9ROSI</name>
<reference evidence="2 3" key="1">
    <citation type="journal article" date="2024" name="G3 (Bethesda)">
        <title>Genome assembly of Hibiscus sabdariffa L. provides insights into metabolisms of medicinal natural products.</title>
        <authorList>
            <person name="Kim T."/>
        </authorList>
    </citation>
    <scope>NUCLEOTIDE SEQUENCE [LARGE SCALE GENOMIC DNA]</scope>
    <source>
        <strain evidence="2">TK-2024</strain>
        <tissue evidence="2">Old leaves</tissue>
    </source>
</reference>
<gene>
    <name evidence="2" type="ORF">V6N12_007411</name>
</gene>
<keyword evidence="3" id="KW-1185">Reference proteome</keyword>
<comment type="caution">
    <text evidence="2">The sequence shown here is derived from an EMBL/GenBank/DDBJ whole genome shotgun (WGS) entry which is preliminary data.</text>
</comment>
<protein>
    <submittedName>
        <fullName evidence="2">Uncharacterized protein</fullName>
    </submittedName>
</protein>
<sequence length="193" mass="22218">MFMFPTTAAYDNHKNIILLAFEITEKIVRDNFPYITETETTTSTDCVNFLVAFTNNRFNKDISLNAIVFLRFCAPKLAEGDLSSSSMNKDKESGDTSQSSPNKGNNGRQENGELVDKDDHLYFWLLCWLGIDGDMSKIDQDGWLYETCTLALQLLVDLFFEFLSYHPPTFKEGYLFTLKFYQASSPKPSWYRN</sequence>
<evidence type="ECO:0000313" key="3">
    <source>
        <dbReference type="Proteomes" id="UP001472677"/>
    </source>
</evidence>
<dbReference type="Proteomes" id="UP001472677">
    <property type="component" value="Unassembled WGS sequence"/>
</dbReference>
<accession>A0ABR2F1Q0</accession>
<evidence type="ECO:0000313" key="2">
    <source>
        <dbReference type="EMBL" id="KAK8568874.1"/>
    </source>
</evidence>